<proteinExistence type="predicted"/>
<gene>
    <name evidence="2" type="ORF">FAB82_11680</name>
</gene>
<dbReference type="PANTHER" id="PTHR40396:SF1">
    <property type="entry name" value="ATPASE AAA-TYPE CORE DOMAIN-CONTAINING PROTEIN"/>
    <property type="match status" value="1"/>
</dbReference>
<dbReference type="EMBL" id="STGY01000044">
    <property type="protein sequence ID" value="THV41452.1"/>
    <property type="molecule type" value="Genomic_DNA"/>
</dbReference>
<dbReference type="AlphaFoldDB" id="A0A4S8QED3"/>
<dbReference type="InterPro" id="IPR003959">
    <property type="entry name" value="ATPase_AAA_core"/>
</dbReference>
<dbReference type="GO" id="GO:0005524">
    <property type="term" value="F:ATP binding"/>
    <property type="evidence" value="ECO:0007669"/>
    <property type="project" value="UniProtKB-KW"/>
</dbReference>
<comment type="caution">
    <text evidence="2">The sequence shown here is derived from an EMBL/GenBank/DDBJ whole genome shotgun (WGS) entry which is preliminary data.</text>
</comment>
<organism evidence="2 3">
    <name type="scientific">Glycomyces buryatensis</name>
    <dbReference type="NCBI Taxonomy" id="2570927"/>
    <lineage>
        <taxon>Bacteria</taxon>
        <taxon>Bacillati</taxon>
        <taxon>Actinomycetota</taxon>
        <taxon>Actinomycetes</taxon>
        <taxon>Glycomycetales</taxon>
        <taxon>Glycomycetaceae</taxon>
        <taxon>Glycomyces</taxon>
    </lineage>
</organism>
<keyword evidence="2" id="KW-0067">ATP-binding</keyword>
<dbReference type="Pfam" id="PF13304">
    <property type="entry name" value="AAA_21"/>
    <property type="match status" value="1"/>
</dbReference>
<evidence type="ECO:0000259" key="1">
    <source>
        <dbReference type="Pfam" id="PF13304"/>
    </source>
</evidence>
<feature type="domain" description="ATPase AAA-type core" evidence="1">
    <location>
        <begin position="35"/>
        <end position="371"/>
    </location>
</feature>
<keyword evidence="3" id="KW-1185">Reference proteome</keyword>
<dbReference type="PANTHER" id="PTHR40396">
    <property type="entry name" value="ATPASE-LIKE PROTEIN"/>
    <property type="match status" value="1"/>
</dbReference>
<dbReference type="OrthoDB" id="9809324at2"/>
<sequence>MLRSFRVSNYKSILTDQELHLGPTLPDSAFDPLTVAALYGANASGKSNLLDALRWAADKVSDSPVQQLLTGDSSLRTPFKLSPEGLAAPTVAEFGFAIAGVDYSYGFALDDERFIEEWLYAYPNRRKRILVEREQETIRIGQSVENHREIAKLVKQVRQDRSVFTVLRDLDVPQLDAVRSWFDGLVLSGPLGTVFWGRADLEATIEDDPLLVELARKADLGIRDIEIAERIREPREIDLREAAALESRIPDLRKRAESQFDKRKRERDINRIQERASQLRAPRVERQLMFLHGDSLVPLTLGEQSSGTIAFLLQMAQLAKLLNRGGVMVADEIESSIHPRLLARIIELFHDPETNPKGAQLIFSTHDTSLLGTSLGEPVLRRDEVWFVEKNTEGASELSPLSDFKPRKGENQERRYLGGAYGAVPDVDTGSLLDIFKRYGREAPAGEAPSTT</sequence>
<reference evidence="3" key="1">
    <citation type="submission" date="2019-04" db="EMBL/GenBank/DDBJ databases">
        <title>Nocardioides xinjiangensis sp. nov.</title>
        <authorList>
            <person name="Liu S."/>
        </authorList>
    </citation>
    <scope>NUCLEOTIDE SEQUENCE [LARGE SCALE GENOMIC DNA]</scope>
    <source>
        <strain evidence="3">18</strain>
    </source>
</reference>
<reference evidence="2 3" key="2">
    <citation type="submission" date="2019-05" db="EMBL/GenBank/DDBJ databases">
        <title>Glycomyces buryatensis sp. nov.</title>
        <authorList>
            <person name="Nikitina E."/>
        </authorList>
    </citation>
    <scope>NUCLEOTIDE SEQUENCE [LARGE SCALE GENOMIC DNA]</scope>
    <source>
        <strain evidence="2 3">18</strain>
    </source>
</reference>
<dbReference type="InterPro" id="IPR027417">
    <property type="entry name" value="P-loop_NTPase"/>
</dbReference>
<dbReference type="SUPFAM" id="SSF52540">
    <property type="entry name" value="P-loop containing nucleoside triphosphate hydrolases"/>
    <property type="match status" value="1"/>
</dbReference>
<dbReference type="GO" id="GO:0016887">
    <property type="term" value="F:ATP hydrolysis activity"/>
    <property type="evidence" value="ECO:0007669"/>
    <property type="project" value="InterPro"/>
</dbReference>
<protein>
    <submittedName>
        <fullName evidence="2">ATP-binding protein</fullName>
    </submittedName>
</protein>
<dbReference type="Gene3D" id="3.40.50.300">
    <property type="entry name" value="P-loop containing nucleotide triphosphate hydrolases"/>
    <property type="match status" value="1"/>
</dbReference>
<name>A0A4S8QED3_9ACTN</name>
<dbReference type="Proteomes" id="UP000308760">
    <property type="component" value="Unassembled WGS sequence"/>
</dbReference>
<accession>A0A4S8QED3</accession>
<evidence type="ECO:0000313" key="3">
    <source>
        <dbReference type="Proteomes" id="UP000308760"/>
    </source>
</evidence>
<keyword evidence="2" id="KW-0547">Nucleotide-binding</keyword>
<evidence type="ECO:0000313" key="2">
    <source>
        <dbReference type="EMBL" id="THV41452.1"/>
    </source>
</evidence>